<dbReference type="AlphaFoldDB" id="A0A1H0NFK9"/>
<gene>
    <name evidence="2" type="ORF">SAMN05216366_10354</name>
</gene>
<dbReference type="OrthoDB" id="9808698at2"/>
<sequence>MRKLWRIVLGMAMVMVLGAGSALAASAGHDYLRVLDSLPRVGSYVSDMPGYTCLLQRKGYEFSEFHGKIGAAAYQEQMDHYGRIASLRIAPRQQVSLTTEETAELIHKLSTSYGRPSHSEGDKLIWDGRTGYTGSFDTQSGALELNLAP</sequence>
<accession>A0A1H0NFK9</accession>
<feature type="signal peptide" evidence="1">
    <location>
        <begin position="1"/>
        <end position="24"/>
    </location>
</feature>
<evidence type="ECO:0000256" key="1">
    <source>
        <dbReference type="SAM" id="SignalP"/>
    </source>
</evidence>
<keyword evidence="1" id="KW-0732">Signal</keyword>
<evidence type="ECO:0000313" key="2">
    <source>
        <dbReference type="EMBL" id="SDO91080.1"/>
    </source>
</evidence>
<dbReference type="EMBL" id="FNJQ01000003">
    <property type="protein sequence ID" value="SDO91080.1"/>
    <property type="molecule type" value="Genomic_DNA"/>
</dbReference>
<organism evidence="2 3">
    <name type="scientific">Selenomonas ruminantium</name>
    <dbReference type="NCBI Taxonomy" id="971"/>
    <lineage>
        <taxon>Bacteria</taxon>
        <taxon>Bacillati</taxon>
        <taxon>Bacillota</taxon>
        <taxon>Negativicutes</taxon>
        <taxon>Selenomonadales</taxon>
        <taxon>Selenomonadaceae</taxon>
        <taxon>Selenomonas</taxon>
    </lineage>
</organism>
<evidence type="ECO:0000313" key="3">
    <source>
        <dbReference type="Proteomes" id="UP000182412"/>
    </source>
</evidence>
<name>A0A1H0NFK9_SELRU</name>
<reference evidence="2 3" key="1">
    <citation type="submission" date="2016-10" db="EMBL/GenBank/DDBJ databases">
        <authorList>
            <person name="de Groot N.N."/>
        </authorList>
    </citation>
    <scope>NUCLEOTIDE SEQUENCE [LARGE SCALE GENOMIC DNA]</scope>
    <source>
        <strain evidence="2 3">S137</strain>
    </source>
</reference>
<dbReference type="Proteomes" id="UP000182412">
    <property type="component" value="Unassembled WGS sequence"/>
</dbReference>
<dbReference type="RefSeq" id="WP_074571264.1">
    <property type="nucleotide sequence ID" value="NZ_FNJQ01000003.1"/>
</dbReference>
<proteinExistence type="predicted"/>
<protein>
    <submittedName>
        <fullName evidence="2">Uncharacterized protein</fullName>
    </submittedName>
</protein>
<feature type="chain" id="PRO_5010296242" evidence="1">
    <location>
        <begin position="25"/>
        <end position="149"/>
    </location>
</feature>